<organism evidence="3">
    <name type="scientific">Thermogemmatispora argillosa</name>
    <dbReference type="NCBI Taxonomy" id="2045280"/>
    <lineage>
        <taxon>Bacteria</taxon>
        <taxon>Bacillati</taxon>
        <taxon>Chloroflexota</taxon>
        <taxon>Ktedonobacteria</taxon>
        <taxon>Thermogemmatisporales</taxon>
        <taxon>Thermogemmatisporaceae</taxon>
        <taxon>Thermogemmatispora</taxon>
    </lineage>
</organism>
<dbReference type="PANTHER" id="PTHR34351:SF2">
    <property type="entry name" value="DUF58 DOMAIN-CONTAINING PROTEIN"/>
    <property type="match status" value="1"/>
</dbReference>
<name>A0A455T6E4_9CHLR</name>
<feature type="domain" description="DUF58" evidence="2">
    <location>
        <begin position="193"/>
        <end position="353"/>
    </location>
</feature>
<reference evidence="3" key="1">
    <citation type="submission" date="2018-12" db="EMBL/GenBank/DDBJ databases">
        <title>Novel natural products biosynthetic potential of the class Ktedonobacteria.</title>
        <authorList>
            <person name="Zheng Y."/>
            <person name="Saitou A."/>
            <person name="Wang C.M."/>
            <person name="Toyoda A."/>
            <person name="Minakuchi Y."/>
            <person name="Sekiguchi Y."/>
            <person name="Ueda K."/>
            <person name="Takano H."/>
            <person name="Sakai Y."/>
            <person name="Yokota A."/>
            <person name="Yabe S."/>
        </authorList>
    </citation>
    <scope>NUCLEOTIDE SEQUENCE</scope>
    <source>
        <strain evidence="3">A3-2</strain>
    </source>
</reference>
<accession>A0A455T6E4</accession>
<feature type="transmembrane region" description="Helical" evidence="1">
    <location>
        <begin position="30"/>
        <end position="48"/>
    </location>
</feature>
<keyword evidence="1" id="KW-0472">Membrane</keyword>
<dbReference type="Pfam" id="PF01882">
    <property type="entry name" value="DUF58"/>
    <property type="match status" value="1"/>
</dbReference>
<gene>
    <name evidence="3" type="ORF">KTA_33910</name>
</gene>
<evidence type="ECO:0000256" key="1">
    <source>
        <dbReference type="SAM" id="Phobius"/>
    </source>
</evidence>
<sequence length="407" mass="45396">MRSWQTVFLALLIVVTGFLAISSGWKALYVVTYVLLAVFLLSLLWAYYSLRGLVFHRAAPFGRVQVGDTFDERLMLDNLSIFPKLWVQIVDGSTLPGHRAGYVASMGGRKRALWRARTVCRRRGRYQLGPVIASSGDPFGLFRRHRLLSPAYEILVLPRVIPLTTFAFFTGGLPGKGRSTRRALHTTTNATTIREYVSGDSLSRIHWPSTAHYNKLMVKEFDLDPAMDAWIFLDLHQAVQAGEGEESTEEYGITIAASLAVYLLRQDLSLGLIVNGERREFLALDRGERQIERVLELLAVVRAGPGPDLKEALALDALHFGRNTAAIVITPSTSRDWHEGLRHLRRRGVQVAVIGLEAASFDGRPADEDTWALLEGEGVPVLRIKRGDSLAEALERGPSVRSLQWRS</sequence>
<protein>
    <recommendedName>
        <fullName evidence="2">DUF58 domain-containing protein</fullName>
    </recommendedName>
</protein>
<evidence type="ECO:0000313" key="3">
    <source>
        <dbReference type="EMBL" id="BBH95192.1"/>
    </source>
</evidence>
<evidence type="ECO:0000259" key="2">
    <source>
        <dbReference type="Pfam" id="PF01882"/>
    </source>
</evidence>
<dbReference type="AlphaFoldDB" id="A0A455T6E4"/>
<keyword evidence="1" id="KW-1133">Transmembrane helix</keyword>
<keyword evidence="1" id="KW-0812">Transmembrane</keyword>
<proteinExistence type="predicted"/>
<dbReference type="InterPro" id="IPR002881">
    <property type="entry name" value="DUF58"/>
</dbReference>
<dbReference type="EMBL" id="AP019377">
    <property type="protein sequence ID" value="BBH95192.1"/>
    <property type="molecule type" value="Genomic_DNA"/>
</dbReference>
<dbReference type="PANTHER" id="PTHR34351">
    <property type="entry name" value="SLR1927 PROTEIN-RELATED"/>
    <property type="match status" value="1"/>
</dbReference>